<accession>A0A844FGD9</accession>
<keyword evidence="2" id="KW-1133">Transmembrane helix</keyword>
<reference evidence="4 5" key="1">
    <citation type="submission" date="2019-08" db="EMBL/GenBank/DDBJ databases">
        <title>In-depth cultivation of the pig gut microbiome towards novel bacterial diversity and tailored functional studies.</title>
        <authorList>
            <person name="Wylensek D."/>
            <person name="Hitch T.C.A."/>
            <person name="Clavel T."/>
        </authorList>
    </citation>
    <scope>NUCLEOTIDE SEQUENCE [LARGE SCALE GENOMIC DNA]</scope>
    <source>
        <strain evidence="4 5">Med78-601-WT-4W-RMD-3</strain>
    </source>
</reference>
<evidence type="ECO:0000259" key="3">
    <source>
        <dbReference type="Pfam" id="PF03816"/>
    </source>
</evidence>
<dbReference type="PANTHER" id="PTHR33392:SF6">
    <property type="entry name" value="POLYISOPRENYL-TEICHOIC ACID--PEPTIDOGLYCAN TEICHOIC ACID TRANSFERASE TAGU"/>
    <property type="match status" value="1"/>
</dbReference>
<dbReference type="RefSeq" id="WP_154483788.1">
    <property type="nucleotide sequence ID" value="NZ_VULR01000005.1"/>
</dbReference>
<evidence type="ECO:0000256" key="2">
    <source>
        <dbReference type="SAM" id="Phobius"/>
    </source>
</evidence>
<evidence type="ECO:0000313" key="4">
    <source>
        <dbReference type="EMBL" id="MSS43113.1"/>
    </source>
</evidence>
<dbReference type="Gene3D" id="3.40.630.190">
    <property type="entry name" value="LCP protein"/>
    <property type="match status" value="1"/>
</dbReference>
<dbReference type="PANTHER" id="PTHR33392">
    <property type="entry name" value="POLYISOPRENYL-TEICHOIC ACID--PEPTIDOGLYCAN TEICHOIC ACID TRANSFERASE TAGU"/>
    <property type="match status" value="1"/>
</dbReference>
<dbReference type="Pfam" id="PF03816">
    <property type="entry name" value="LytR_cpsA_psr"/>
    <property type="match status" value="1"/>
</dbReference>
<dbReference type="EMBL" id="VULR01000005">
    <property type="protein sequence ID" value="MSS43113.1"/>
    <property type="molecule type" value="Genomic_DNA"/>
</dbReference>
<organism evidence="4 5">
    <name type="scientific">Anaerosalibacter bizertensis</name>
    <dbReference type="NCBI Taxonomy" id="932217"/>
    <lineage>
        <taxon>Bacteria</taxon>
        <taxon>Bacillati</taxon>
        <taxon>Bacillota</taxon>
        <taxon>Tissierellia</taxon>
        <taxon>Tissierellales</taxon>
        <taxon>Sporanaerobacteraceae</taxon>
        <taxon>Anaerosalibacter</taxon>
    </lineage>
</organism>
<dbReference type="AlphaFoldDB" id="A0A844FGD9"/>
<feature type="transmembrane region" description="Helical" evidence="2">
    <location>
        <begin position="6"/>
        <end position="26"/>
    </location>
</feature>
<gene>
    <name evidence="4" type="ORF">FYJ27_05110</name>
</gene>
<evidence type="ECO:0000256" key="1">
    <source>
        <dbReference type="ARBA" id="ARBA00006068"/>
    </source>
</evidence>
<dbReference type="NCBIfam" id="TIGR00350">
    <property type="entry name" value="lytR_cpsA_psr"/>
    <property type="match status" value="1"/>
</dbReference>
<dbReference type="OrthoDB" id="305468at2"/>
<keyword evidence="2" id="KW-0812">Transmembrane</keyword>
<name>A0A844FGD9_9FIRM</name>
<dbReference type="Proteomes" id="UP000462760">
    <property type="component" value="Unassembled WGS sequence"/>
</dbReference>
<sequence>MKKRNIAIIVVCALILGVFLYGYSYLNDIKTVKISKEDKDLGIKPKDNYKEKDKDNKVINIALFGGDGRDEKDVSRSDSIMILSIDKANKKLKLSSIMRDTYVDVYGHGMTKINHAYAYGGPELAIRTLNENFNLNIRDYAFVNFDSFEKVVDTIGGVNIELNESEVREINKHIKNSSIKTPGMNHLNGQEALTYSRIRKIGNGDYERTERQRRVIEEIFEKGKNIGITKYPEVVDSVFPYVETSLTKMDIVKLGTYGLTNNIKTLEQNRFPKDEHSHGEFIGKVWYLVTDLEETEKQIHEFIYEDSNINQEEEALN</sequence>
<feature type="domain" description="Cell envelope-related transcriptional attenuator" evidence="3">
    <location>
        <begin position="76"/>
        <end position="224"/>
    </location>
</feature>
<proteinExistence type="inferred from homology"/>
<dbReference type="InterPro" id="IPR050922">
    <property type="entry name" value="LytR/CpsA/Psr_CW_biosynth"/>
</dbReference>
<comment type="caution">
    <text evidence="4">The sequence shown here is derived from an EMBL/GenBank/DDBJ whole genome shotgun (WGS) entry which is preliminary data.</text>
</comment>
<dbReference type="InterPro" id="IPR004474">
    <property type="entry name" value="LytR_CpsA_psr"/>
</dbReference>
<comment type="similarity">
    <text evidence="1">Belongs to the LytR/CpsA/Psr (LCP) family.</text>
</comment>
<keyword evidence="2" id="KW-0472">Membrane</keyword>
<evidence type="ECO:0000313" key="5">
    <source>
        <dbReference type="Proteomes" id="UP000462760"/>
    </source>
</evidence>
<protein>
    <submittedName>
        <fullName evidence="4">LytR family transcriptional regulator</fullName>
    </submittedName>
</protein>